<organism evidence="1 2">
    <name type="scientific">Naganishia friedmannii</name>
    <dbReference type="NCBI Taxonomy" id="89922"/>
    <lineage>
        <taxon>Eukaryota</taxon>
        <taxon>Fungi</taxon>
        <taxon>Dikarya</taxon>
        <taxon>Basidiomycota</taxon>
        <taxon>Agaricomycotina</taxon>
        <taxon>Tremellomycetes</taxon>
        <taxon>Filobasidiales</taxon>
        <taxon>Filobasidiaceae</taxon>
        <taxon>Naganishia</taxon>
    </lineage>
</organism>
<dbReference type="EMBL" id="JASBWT010000021">
    <property type="protein sequence ID" value="KAJ9095688.1"/>
    <property type="molecule type" value="Genomic_DNA"/>
</dbReference>
<name>A0ACC2V9E0_9TREE</name>
<protein>
    <submittedName>
        <fullName evidence="1">Uncharacterized protein</fullName>
    </submittedName>
</protein>
<comment type="caution">
    <text evidence="1">The sequence shown here is derived from an EMBL/GenBank/DDBJ whole genome shotgun (WGS) entry which is preliminary data.</text>
</comment>
<reference evidence="1" key="1">
    <citation type="submission" date="2023-04" db="EMBL/GenBank/DDBJ databases">
        <title>Draft Genome sequencing of Naganishia species isolated from polar environments using Oxford Nanopore Technology.</title>
        <authorList>
            <person name="Leo P."/>
            <person name="Venkateswaran K."/>
        </authorList>
    </citation>
    <scope>NUCLEOTIDE SEQUENCE</scope>
    <source>
        <strain evidence="1">MNA-CCFEE 5423</strain>
    </source>
</reference>
<evidence type="ECO:0000313" key="1">
    <source>
        <dbReference type="EMBL" id="KAJ9095688.1"/>
    </source>
</evidence>
<evidence type="ECO:0000313" key="2">
    <source>
        <dbReference type="Proteomes" id="UP001227268"/>
    </source>
</evidence>
<proteinExistence type="predicted"/>
<gene>
    <name evidence="1" type="ORF">QFC21_005560</name>
</gene>
<dbReference type="Proteomes" id="UP001227268">
    <property type="component" value="Unassembled WGS sequence"/>
</dbReference>
<sequence length="379" mass="42560">MVTQDLATEDRAYRKPISSMYVKDQTSITGEIDDSFQTSYTYNKDRKKRRRQMNSNLDVEQPSATRKLGVGSGDVVGFELRAFQLSLYHIGSLPRMEANIQARKDACFVPRGDPGTSTSPTIHPLSETVCAWLMNGPGHFMGLRCYQKIHVQLMREGLKPLRYLGDVLQYADAEKADISLEDLLDKLFSQPTARLNPVIPMEEGEFKVWFAAILWKVEEARAVQTEEIFAEYTLSDEPQGSLTLMEHRDLEGEARSCRKPISSMYLKDATDISWDTNDHSLCTFSRIVSYSPSQVKAAFTIGGIVPKVSELYDEIKARLTIETLPPASFARGTSTVGKESLATLSDCTLVTWFSLQESANSDWIIRRLGPPLPRLETPA</sequence>
<keyword evidence="2" id="KW-1185">Reference proteome</keyword>
<accession>A0ACC2V9E0</accession>